<evidence type="ECO:0000313" key="5">
    <source>
        <dbReference type="Proteomes" id="UP000549616"/>
    </source>
</evidence>
<keyword evidence="5" id="KW-1185">Reference proteome</keyword>
<dbReference type="InterPro" id="IPR036374">
    <property type="entry name" value="OxRdtase_Mopterin-bd_sf"/>
</dbReference>
<dbReference type="PANTHER" id="PTHR43032:SF2">
    <property type="entry name" value="BLL0505 PROTEIN"/>
    <property type="match status" value="1"/>
</dbReference>
<evidence type="ECO:0000259" key="3">
    <source>
        <dbReference type="Pfam" id="PF00174"/>
    </source>
</evidence>
<dbReference type="AlphaFoldDB" id="A0A853BB93"/>
<dbReference type="PANTHER" id="PTHR43032">
    <property type="entry name" value="PROTEIN-METHIONINE-SULFOXIDE REDUCTASE"/>
    <property type="match status" value="1"/>
</dbReference>
<protein>
    <recommendedName>
        <fullName evidence="3">Oxidoreductase molybdopterin-binding domain-containing protein</fullName>
    </recommendedName>
</protein>
<gene>
    <name evidence="4" type="ORF">HNR02_005399</name>
</gene>
<proteinExistence type="predicted"/>
<keyword evidence="2" id="KW-0812">Transmembrane</keyword>
<feature type="transmembrane region" description="Helical" evidence="2">
    <location>
        <begin position="145"/>
        <end position="168"/>
    </location>
</feature>
<dbReference type="SUPFAM" id="SSF56524">
    <property type="entry name" value="Oxidoreductase molybdopterin-binding domain"/>
    <property type="match status" value="1"/>
</dbReference>
<dbReference type="RefSeq" id="WP_376772947.1">
    <property type="nucleotide sequence ID" value="NZ_JACCFK010000002.1"/>
</dbReference>
<dbReference type="Proteomes" id="UP000549616">
    <property type="component" value="Unassembled WGS sequence"/>
</dbReference>
<feature type="transmembrane region" description="Helical" evidence="2">
    <location>
        <begin position="119"/>
        <end position="139"/>
    </location>
</feature>
<keyword evidence="2" id="KW-1133">Transmembrane helix</keyword>
<dbReference type="EMBL" id="JACCFK010000002">
    <property type="protein sequence ID" value="NYI92024.1"/>
    <property type="molecule type" value="Genomic_DNA"/>
</dbReference>
<dbReference type="InterPro" id="IPR008335">
    <property type="entry name" value="Mopterin_OxRdtase_euk"/>
</dbReference>
<dbReference type="InterPro" id="IPR016174">
    <property type="entry name" value="Di-haem_cyt_TM"/>
</dbReference>
<organism evidence="4 5">
    <name type="scientific">Amycolatopsis endophytica</name>
    <dbReference type="NCBI Taxonomy" id="860233"/>
    <lineage>
        <taxon>Bacteria</taxon>
        <taxon>Bacillati</taxon>
        <taxon>Actinomycetota</taxon>
        <taxon>Actinomycetes</taxon>
        <taxon>Pseudonocardiales</taxon>
        <taxon>Pseudonocardiaceae</taxon>
        <taxon>Amycolatopsis</taxon>
    </lineage>
</organism>
<comment type="caution">
    <text evidence="4">The sequence shown here is derived from an EMBL/GenBank/DDBJ whole genome shotgun (WGS) entry which is preliminary data.</text>
</comment>
<feature type="transmembrane region" description="Helical" evidence="2">
    <location>
        <begin position="34"/>
        <end position="56"/>
    </location>
</feature>
<evidence type="ECO:0000256" key="2">
    <source>
        <dbReference type="SAM" id="Phobius"/>
    </source>
</evidence>
<feature type="domain" description="Oxidoreductase molybdopterin-binding" evidence="3">
    <location>
        <begin position="250"/>
        <end position="381"/>
    </location>
</feature>
<feature type="compositionally biased region" description="Basic and acidic residues" evidence="1">
    <location>
        <begin position="1"/>
        <end position="20"/>
    </location>
</feature>
<evidence type="ECO:0000256" key="1">
    <source>
        <dbReference type="SAM" id="MobiDB-lite"/>
    </source>
</evidence>
<dbReference type="InterPro" id="IPR000572">
    <property type="entry name" value="OxRdtase_Mopterin-bd_dom"/>
</dbReference>
<dbReference type="GO" id="GO:0016020">
    <property type="term" value="C:membrane"/>
    <property type="evidence" value="ECO:0007669"/>
    <property type="project" value="InterPro"/>
</dbReference>
<dbReference type="CDD" id="cd00321">
    <property type="entry name" value="SO_family_Moco"/>
    <property type="match status" value="1"/>
</dbReference>
<dbReference type="Gene3D" id="3.90.420.10">
    <property type="entry name" value="Oxidoreductase, molybdopterin-binding domain"/>
    <property type="match status" value="1"/>
</dbReference>
<dbReference type="PRINTS" id="PR00407">
    <property type="entry name" value="EUMOPTERIN"/>
</dbReference>
<keyword evidence="2" id="KW-0472">Membrane</keyword>
<accession>A0A853BB93</accession>
<feature type="region of interest" description="Disordered" evidence="1">
    <location>
        <begin position="1"/>
        <end position="23"/>
    </location>
</feature>
<name>A0A853BB93_9PSEU</name>
<reference evidence="4 5" key="1">
    <citation type="submission" date="2020-07" db="EMBL/GenBank/DDBJ databases">
        <title>Sequencing the genomes of 1000 actinobacteria strains.</title>
        <authorList>
            <person name="Klenk H.-P."/>
        </authorList>
    </citation>
    <scope>NUCLEOTIDE SEQUENCE [LARGE SCALE GENOMIC DNA]</scope>
    <source>
        <strain evidence="4 5">DSM 104006</strain>
    </source>
</reference>
<feature type="transmembrane region" description="Helical" evidence="2">
    <location>
        <begin position="76"/>
        <end position="98"/>
    </location>
</feature>
<dbReference type="GO" id="GO:0016491">
    <property type="term" value="F:oxidoreductase activity"/>
    <property type="evidence" value="ECO:0007669"/>
    <property type="project" value="InterPro"/>
</dbReference>
<evidence type="ECO:0000313" key="4">
    <source>
        <dbReference type="EMBL" id="NYI92024.1"/>
    </source>
</evidence>
<sequence length="382" mass="41193">MKEERTTVDGRRPRPPREDDFTAPAHHRSVTARIGLWLGVAFAVCFVTGLLSHLIQHPPSWFFWPSRPAGLYRVTQGVHVISGIAAIPLLLAKLWSVYPKLFGRPVLRSPVHAIERASILLLSASAFFQLVTGLFNIFQNYPWPFYFPSVHFALAWISIGSIVVHVAVKIPVIRAGLGEEPEGAAGRNGLSRRGFLRATWAGAGVATLVTAGSTVPFLRGISVLATRSSNGVPVNRTAGHAGVLTAATDPAWQLDVLAPLGPRRFTLADLRRMPQTTAELPIACVEGWSASATWTGVAVADLLRAVGAAPGVPVRVESLERGSLYSVSTLPGEHTRDPLTLLALEMNGAPLEPDHGYPCRVIAPNRPGVLQTKWVARIEVLA</sequence>
<dbReference type="GO" id="GO:0022904">
    <property type="term" value="P:respiratory electron transport chain"/>
    <property type="evidence" value="ECO:0007669"/>
    <property type="project" value="InterPro"/>
</dbReference>
<dbReference type="SUPFAM" id="SSF81342">
    <property type="entry name" value="Transmembrane di-heme cytochromes"/>
    <property type="match status" value="1"/>
</dbReference>
<dbReference type="Pfam" id="PF00174">
    <property type="entry name" value="Oxidored_molyb"/>
    <property type="match status" value="1"/>
</dbReference>